<dbReference type="GO" id="GO:0071949">
    <property type="term" value="F:FAD binding"/>
    <property type="evidence" value="ECO:0007669"/>
    <property type="project" value="InterPro"/>
</dbReference>
<dbReference type="STRING" id="1280837.A0A316VDK9"/>
<dbReference type="GO" id="GO:0005739">
    <property type="term" value="C:mitochondrion"/>
    <property type="evidence" value="ECO:0007669"/>
    <property type="project" value="UniProtKB-SubCell"/>
</dbReference>
<dbReference type="GO" id="GO:1903457">
    <property type="term" value="P:lactate catabolic process"/>
    <property type="evidence" value="ECO:0007669"/>
    <property type="project" value="TreeGrafter"/>
</dbReference>
<dbReference type="Pfam" id="PF02913">
    <property type="entry name" value="FAD-oxidase_C"/>
    <property type="match status" value="1"/>
</dbReference>
<dbReference type="OrthoDB" id="7786253at2759"/>
<dbReference type="InterPro" id="IPR016171">
    <property type="entry name" value="Vanillyl_alc_oxidase_C-sub2"/>
</dbReference>
<dbReference type="Pfam" id="PF01565">
    <property type="entry name" value="FAD_binding_4"/>
    <property type="match status" value="1"/>
</dbReference>
<dbReference type="PANTHER" id="PTHR11748">
    <property type="entry name" value="D-LACTATE DEHYDROGENASE"/>
    <property type="match status" value="1"/>
</dbReference>
<organism evidence="13 14">
    <name type="scientific">Meira miltonrushii</name>
    <dbReference type="NCBI Taxonomy" id="1280837"/>
    <lineage>
        <taxon>Eukaryota</taxon>
        <taxon>Fungi</taxon>
        <taxon>Dikarya</taxon>
        <taxon>Basidiomycota</taxon>
        <taxon>Ustilaginomycotina</taxon>
        <taxon>Exobasidiomycetes</taxon>
        <taxon>Exobasidiales</taxon>
        <taxon>Brachybasidiaceae</taxon>
        <taxon>Meira</taxon>
    </lineage>
</organism>
<dbReference type="EC" id="1.1.2.4" evidence="9"/>
<evidence type="ECO:0000256" key="2">
    <source>
        <dbReference type="ARBA" id="ARBA00004173"/>
    </source>
</evidence>
<dbReference type="SUPFAM" id="SSF55103">
    <property type="entry name" value="FAD-linked oxidases, C-terminal domain"/>
    <property type="match status" value="1"/>
</dbReference>
<dbReference type="SUPFAM" id="SSF56176">
    <property type="entry name" value="FAD-binding/transporter-associated domain-like"/>
    <property type="match status" value="1"/>
</dbReference>
<proteinExistence type="inferred from homology"/>
<dbReference type="GeneID" id="37020451"/>
<evidence type="ECO:0000256" key="4">
    <source>
        <dbReference type="ARBA" id="ARBA00022630"/>
    </source>
</evidence>
<dbReference type="GO" id="GO:0008720">
    <property type="term" value="F:D-lactate dehydrogenase (NAD+) activity"/>
    <property type="evidence" value="ECO:0007669"/>
    <property type="project" value="TreeGrafter"/>
</dbReference>
<dbReference type="InterPro" id="IPR004113">
    <property type="entry name" value="FAD-bd_oxidored_4_C"/>
</dbReference>
<feature type="compositionally biased region" description="Polar residues" evidence="11">
    <location>
        <begin position="9"/>
        <end position="30"/>
    </location>
</feature>
<sequence length="614" mass="66947">MIRLRTRQLLRSGTHRQTPYTGVQSILPTVSRSSRNASTSSSTISESKQGSSFGGLAIGAAVGAGVCLLAVELLSQDSQKDGGKGAIQKLIQGGGSETKFGKPNLEGYLDILRSKAGFKEDQISLEESELESHGHSPWSYHPARSPSAVIYPTTVEQVQELVKQAPKHGIVLTPYAGGTSLEAHWAAPPDHPDLPRKVVSVDFNLMDKIGECNVADGDIEVEAGVKYEDLNEHLRDQGIDLFFPVDPGPGAALGGMMGTGGSGTNAVRYGTMRGDYIINATVVLPNGEVITTRSRSRKSSVGPDLTKIFLGAEGTMGLVVKARLRLAPLLPTSIVVVPFPSIHDACSAAQQIVQGGVGVQCIELLDDEMIRVINTANAKSAGDSGYKEHIVKPSLFIKLQGNSTHRKEDERVVRQISKTLGVKDREIESSHEEEANERLWRARKIALWSCLEAMPTRPEFKDNEQGKNGYKVWTTDVSVPLGSMADLFTKVRKDTQDSGLHAPIIGHIGDGGAHSIIVFKDEDEEEMNKVKAFVHRIVEYAHEMEGTCTSEHGIGRGKRMYLERELGTGTVDLLRKLKRAIDPHNIMNPGSLLYETDQERQDEFKELEALSKHH</sequence>
<evidence type="ECO:0000256" key="9">
    <source>
        <dbReference type="ARBA" id="ARBA00038897"/>
    </source>
</evidence>
<feature type="region of interest" description="Disordered" evidence="11">
    <location>
        <begin position="1"/>
        <end position="50"/>
    </location>
</feature>
<evidence type="ECO:0000256" key="3">
    <source>
        <dbReference type="ARBA" id="ARBA00008000"/>
    </source>
</evidence>
<protein>
    <recommendedName>
        <fullName evidence="9">D-lactate dehydrogenase (cytochrome)</fullName>
        <ecNumber evidence="9">1.1.2.4</ecNumber>
    </recommendedName>
</protein>
<keyword evidence="5" id="KW-0274">FAD</keyword>
<gene>
    <name evidence="13" type="ORF">FA14DRAFT_160427</name>
</gene>
<dbReference type="InterPro" id="IPR036318">
    <property type="entry name" value="FAD-bd_PCMH-like_sf"/>
</dbReference>
<keyword evidence="4" id="KW-0285">Flavoprotein</keyword>
<keyword evidence="14" id="KW-1185">Reference proteome</keyword>
<keyword evidence="8" id="KW-0496">Mitochondrion</keyword>
<feature type="compositionally biased region" description="Low complexity" evidence="11">
    <location>
        <begin position="31"/>
        <end position="50"/>
    </location>
</feature>
<dbReference type="FunFam" id="1.10.45.10:FF:000001">
    <property type="entry name" value="D-lactate dehydrogenase mitochondrial"/>
    <property type="match status" value="1"/>
</dbReference>
<evidence type="ECO:0000256" key="8">
    <source>
        <dbReference type="ARBA" id="ARBA00023128"/>
    </source>
</evidence>
<comment type="subcellular location">
    <subcellularLocation>
        <location evidence="2">Mitochondrion</location>
    </subcellularLocation>
</comment>
<dbReference type="InterPro" id="IPR016164">
    <property type="entry name" value="FAD-linked_Oxase-like_C"/>
</dbReference>
<evidence type="ECO:0000256" key="1">
    <source>
        <dbReference type="ARBA" id="ARBA00001974"/>
    </source>
</evidence>
<evidence type="ECO:0000256" key="5">
    <source>
        <dbReference type="ARBA" id="ARBA00022827"/>
    </source>
</evidence>
<keyword evidence="7" id="KW-0560">Oxidoreductase</keyword>
<feature type="domain" description="FAD-binding PCMH-type" evidence="12">
    <location>
        <begin position="142"/>
        <end position="329"/>
    </location>
</feature>
<dbReference type="GO" id="GO:0004458">
    <property type="term" value="F:D-lactate dehydrogenase (cytochrome) activity"/>
    <property type="evidence" value="ECO:0007669"/>
    <property type="project" value="UniProtKB-EC"/>
</dbReference>
<dbReference type="InterPro" id="IPR016166">
    <property type="entry name" value="FAD-bd_PCMH"/>
</dbReference>
<dbReference type="Gene3D" id="3.30.70.2740">
    <property type="match status" value="1"/>
</dbReference>
<dbReference type="PROSITE" id="PS51387">
    <property type="entry name" value="FAD_PCMH"/>
    <property type="match status" value="1"/>
</dbReference>
<dbReference type="InterPro" id="IPR016169">
    <property type="entry name" value="FAD-bd_PCMH_sub2"/>
</dbReference>
<evidence type="ECO:0000256" key="11">
    <source>
        <dbReference type="SAM" id="MobiDB-lite"/>
    </source>
</evidence>
<evidence type="ECO:0000313" key="13">
    <source>
        <dbReference type="EMBL" id="PWN35158.1"/>
    </source>
</evidence>
<dbReference type="EMBL" id="KZ819603">
    <property type="protein sequence ID" value="PWN35158.1"/>
    <property type="molecule type" value="Genomic_DNA"/>
</dbReference>
<evidence type="ECO:0000256" key="7">
    <source>
        <dbReference type="ARBA" id="ARBA00023002"/>
    </source>
</evidence>
<dbReference type="InParanoid" id="A0A316VDK9"/>
<evidence type="ECO:0000256" key="10">
    <source>
        <dbReference type="ARBA" id="ARBA00051436"/>
    </source>
</evidence>
<accession>A0A316VDK9</accession>
<evidence type="ECO:0000313" key="14">
    <source>
        <dbReference type="Proteomes" id="UP000245771"/>
    </source>
</evidence>
<dbReference type="FunFam" id="3.30.70.2740:FF:000001">
    <property type="entry name" value="D-lactate dehydrogenase mitochondrial"/>
    <property type="match status" value="1"/>
</dbReference>
<dbReference type="PANTHER" id="PTHR11748:SF111">
    <property type="entry name" value="D-LACTATE DEHYDROGENASE, MITOCHONDRIAL-RELATED"/>
    <property type="match status" value="1"/>
</dbReference>
<dbReference type="Proteomes" id="UP000245771">
    <property type="component" value="Unassembled WGS sequence"/>
</dbReference>
<comment type="catalytic activity">
    <reaction evidence="10">
        <text>(R)-lactate + 2 Fe(III)-[cytochrome c] = 2 Fe(II)-[cytochrome c] + pyruvate + 2 H(+)</text>
        <dbReference type="Rhea" id="RHEA:13521"/>
        <dbReference type="Rhea" id="RHEA-COMP:10350"/>
        <dbReference type="Rhea" id="RHEA-COMP:14399"/>
        <dbReference type="ChEBI" id="CHEBI:15361"/>
        <dbReference type="ChEBI" id="CHEBI:15378"/>
        <dbReference type="ChEBI" id="CHEBI:16004"/>
        <dbReference type="ChEBI" id="CHEBI:29033"/>
        <dbReference type="ChEBI" id="CHEBI:29034"/>
        <dbReference type="EC" id="1.1.2.4"/>
    </reaction>
</comment>
<dbReference type="AlphaFoldDB" id="A0A316VDK9"/>
<name>A0A316VDK9_9BASI</name>
<comment type="cofactor">
    <cofactor evidence="1">
        <name>FAD</name>
        <dbReference type="ChEBI" id="CHEBI:57692"/>
    </cofactor>
</comment>
<dbReference type="Gene3D" id="3.30.465.10">
    <property type="match status" value="1"/>
</dbReference>
<dbReference type="InterPro" id="IPR006094">
    <property type="entry name" value="Oxid_FAD_bind_N"/>
</dbReference>
<evidence type="ECO:0000259" key="12">
    <source>
        <dbReference type="PROSITE" id="PS51387"/>
    </source>
</evidence>
<evidence type="ECO:0000256" key="6">
    <source>
        <dbReference type="ARBA" id="ARBA00022946"/>
    </source>
</evidence>
<keyword evidence="6" id="KW-0809">Transit peptide</keyword>
<comment type="similarity">
    <text evidence="3">Belongs to the FAD-binding oxidoreductase/transferase type 4 family.</text>
</comment>
<dbReference type="RefSeq" id="XP_025355460.1">
    <property type="nucleotide sequence ID" value="XM_025498670.1"/>
</dbReference>
<reference evidence="13 14" key="1">
    <citation type="journal article" date="2018" name="Mol. Biol. Evol.">
        <title>Broad Genomic Sampling Reveals a Smut Pathogenic Ancestry of the Fungal Clade Ustilaginomycotina.</title>
        <authorList>
            <person name="Kijpornyongpan T."/>
            <person name="Mondo S.J."/>
            <person name="Barry K."/>
            <person name="Sandor L."/>
            <person name="Lee J."/>
            <person name="Lipzen A."/>
            <person name="Pangilinan J."/>
            <person name="LaButti K."/>
            <person name="Hainaut M."/>
            <person name="Henrissat B."/>
            <person name="Grigoriev I.V."/>
            <person name="Spatafora J.W."/>
            <person name="Aime M.C."/>
        </authorList>
    </citation>
    <scope>NUCLEOTIDE SEQUENCE [LARGE SCALE GENOMIC DNA]</scope>
    <source>
        <strain evidence="13 14">MCA 3882</strain>
    </source>
</reference>
<dbReference type="Gene3D" id="1.10.45.10">
    <property type="entry name" value="Vanillyl-alcohol Oxidase, Chain A, domain 4"/>
    <property type="match status" value="1"/>
</dbReference>